<name>A0AA36JNL4_9DINO</name>
<dbReference type="GO" id="GO:0004526">
    <property type="term" value="F:ribonuclease P activity"/>
    <property type="evidence" value="ECO:0007669"/>
    <property type="project" value="TreeGrafter"/>
</dbReference>
<dbReference type="AlphaFoldDB" id="A0AA36JNL4"/>
<proteinExistence type="predicted"/>
<gene>
    <name evidence="1" type="ORF">EVOR1521_LOCUS30608</name>
</gene>
<dbReference type="GO" id="GO:0030681">
    <property type="term" value="C:multimeric ribonuclease P complex"/>
    <property type="evidence" value="ECO:0007669"/>
    <property type="project" value="TreeGrafter"/>
</dbReference>
<dbReference type="EMBL" id="CAUJNA010003772">
    <property type="protein sequence ID" value="CAJ1409532.1"/>
    <property type="molecule type" value="Genomic_DNA"/>
</dbReference>
<keyword evidence="2" id="KW-1185">Reference proteome</keyword>
<reference evidence="1" key="1">
    <citation type="submission" date="2023-08" db="EMBL/GenBank/DDBJ databases">
        <authorList>
            <person name="Chen Y."/>
            <person name="Shah S."/>
            <person name="Dougan E. K."/>
            <person name="Thang M."/>
            <person name="Chan C."/>
        </authorList>
    </citation>
    <scope>NUCLEOTIDE SEQUENCE</scope>
</reference>
<protein>
    <submittedName>
        <fullName evidence="1">Uncharacterized protein</fullName>
    </submittedName>
</protein>
<evidence type="ECO:0000313" key="1">
    <source>
        <dbReference type="EMBL" id="CAJ1409532.1"/>
    </source>
</evidence>
<dbReference type="InterPro" id="IPR013893">
    <property type="entry name" value="RNase_P_Rpp40"/>
</dbReference>
<dbReference type="GO" id="GO:0000447">
    <property type="term" value="P:endonucleolytic cleavage in ITS1 to separate SSU-rRNA from 5.8S rRNA and LSU-rRNA from tricistronic rRNA transcript (SSU-rRNA, 5.8S rRNA, LSU-rRNA)"/>
    <property type="evidence" value="ECO:0007669"/>
    <property type="project" value="TreeGrafter"/>
</dbReference>
<organism evidence="1 2">
    <name type="scientific">Effrenium voratum</name>
    <dbReference type="NCBI Taxonomy" id="2562239"/>
    <lineage>
        <taxon>Eukaryota</taxon>
        <taxon>Sar</taxon>
        <taxon>Alveolata</taxon>
        <taxon>Dinophyceae</taxon>
        <taxon>Suessiales</taxon>
        <taxon>Symbiodiniaceae</taxon>
        <taxon>Effrenium</taxon>
    </lineage>
</organism>
<accession>A0AA36JNL4</accession>
<sequence>MPTAAPPLGRLSATSGPKAEQRFSSLAQKAWLTRKISVLLPTAGLDQELLVAKLQQQRHHYVLEDVPLESLGEPSFVAALEERQIACLSRGARGLDSGDVLALWPSPPRLGAALSTCSFQRLGLEEPLPGAGKLEQKFLPCGQRHVFVDLPVSKTRAKRAAKLAQVPRSRWQELVEPLQETASFMAYCGKEADAPYDFAPLKSATSSIQCMEVPIQCRGISLGADARRPGFQQLVEPWRWSDAKGGLGNAFGRACEDFLDWVGALHLGLPYEEAGDLWEATEDTAISEEVMLWTMGESLMGPRQIAHALQVCQSTLGPDAAGWFLLSVWGAEDGPISHHGGAHSFDLTGACHAHLLQVSGKSLLLEAANALHSNA</sequence>
<dbReference type="GO" id="GO:0000171">
    <property type="term" value="F:ribonuclease MRP activity"/>
    <property type="evidence" value="ECO:0007669"/>
    <property type="project" value="TreeGrafter"/>
</dbReference>
<dbReference type="Pfam" id="PF08584">
    <property type="entry name" value="Ribonuc_P_40"/>
    <property type="match status" value="1"/>
</dbReference>
<comment type="caution">
    <text evidence="1">The sequence shown here is derived from an EMBL/GenBank/DDBJ whole genome shotgun (WGS) entry which is preliminary data.</text>
</comment>
<evidence type="ECO:0000313" key="2">
    <source>
        <dbReference type="Proteomes" id="UP001178507"/>
    </source>
</evidence>
<dbReference type="GO" id="GO:0000172">
    <property type="term" value="C:ribonuclease MRP complex"/>
    <property type="evidence" value="ECO:0007669"/>
    <property type="project" value="TreeGrafter"/>
</dbReference>
<dbReference type="PANTHER" id="PTHR15396">
    <property type="entry name" value="RIBONUCLEASE P PROTEIN SUBUNIT P40"/>
    <property type="match status" value="1"/>
</dbReference>
<dbReference type="GO" id="GO:0001682">
    <property type="term" value="P:tRNA 5'-leader removal"/>
    <property type="evidence" value="ECO:0007669"/>
    <property type="project" value="InterPro"/>
</dbReference>
<dbReference type="Proteomes" id="UP001178507">
    <property type="component" value="Unassembled WGS sequence"/>
</dbReference>
<dbReference type="PANTHER" id="PTHR15396:SF1">
    <property type="entry name" value="RIBONUCLEASE P PROTEIN SUBUNIT P40"/>
    <property type="match status" value="1"/>
</dbReference>